<evidence type="ECO:0008006" key="3">
    <source>
        <dbReference type="Google" id="ProtNLM"/>
    </source>
</evidence>
<protein>
    <recommendedName>
        <fullName evidence="3">MuF-like minor capsid protein</fullName>
    </recommendedName>
</protein>
<reference evidence="1 2" key="1">
    <citation type="submission" date="2020-08" db="EMBL/GenBank/DDBJ databases">
        <title>Amycolatopsis sp. nov. DR6-1 isolated from Dendrobium heterocarpum.</title>
        <authorList>
            <person name="Tedsree N."/>
            <person name="Kuncharoen N."/>
            <person name="Likhitwitayawuid K."/>
            <person name="Tanasupawat S."/>
        </authorList>
    </citation>
    <scope>NUCLEOTIDE SEQUENCE [LARGE SCALE GENOMIC DNA]</scope>
    <source>
        <strain evidence="1 2">DR6-1</strain>
    </source>
</reference>
<name>A0A7W3ZA98_9PSEU</name>
<proteinExistence type="predicted"/>
<dbReference type="RefSeq" id="WP_182891080.1">
    <property type="nucleotide sequence ID" value="NZ_JACGZW010000004.1"/>
</dbReference>
<evidence type="ECO:0000313" key="1">
    <source>
        <dbReference type="EMBL" id="MBB1153990.1"/>
    </source>
</evidence>
<organism evidence="1 2">
    <name type="scientific">Amycolatopsis dendrobii</name>
    <dbReference type="NCBI Taxonomy" id="2760662"/>
    <lineage>
        <taxon>Bacteria</taxon>
        <taxon>Bacillati</taxon>
        <taxon>Actinomycetota</taxon>
        <taxon>Actinomycetes</taxon>
        <taxon>Pseudonocardiales</taxon>
        <taxon>Pseudonocardiaceae</taxon>
        <taxon>Amycolatopsis</taxon>
    </lineage>
</organism>
<sequence length="369" mass="40177">MPTPLELARDHGERRKRLAKATAGHGIALWRQVDPGNLTVSWLRMVGRLMARVESAQLQAAAEAEAYTRAVLQAQGAVVEPEGQLVPEALAGIASDGRNLLSALWNPVVAAKTAIRKGANLDRAMATGQASLEMLVRTQVSDAGRVADGVALATRSSIGYVRMLVPPGDCSRCIILAGRIYRYNAGFERHPQCNCAHIPTRGEEAARSEGLVSDPKERFEQMSEAEQNRIFTKDGAQAIRDGADMNQVVNARRGAAGLAPAGARITAEERRAIGSGRLRTTNVYGQEVFLTTEGTTRRGIAGKRLIARAGEMQTTDARTVTRISREGRVQRTVTRNRAQIPRLMPESIYQLATSREDAIRLLKLYGYII</sequence>
<dbReference type="Proteomes" id="UP000526734">
    <property type="component" value="Unassembled WGS sequence"/>
</dbReference>
<keyword evidence="2" id="KW-1185">Reference proteome</keyword>
<dbReference type="AlphaFoldDB" id="A0A7W3ZA98"/>
<comment type="caution">
    <text evidence="1">The sequence shown here is derived from an EMBL/GenBank/DDBJ whole genome shotgun (WGS) entry which is preliminary data.</text>
</comment>
<gene>
    <name evidence="1" type="ORF">H4281_12680</name>
</gene>
<dbReference type="Pfam" id="PF25310">
    <property type="entry name" value="VG15"/>
    <property type="match status" value="1"/>
</dbReference>
<dbReference type="EMBL" id="JACGZW010000004">
    <property type="protein sequence ID" value="MBB1153990.1"/>
    <property type="molecule type" value="Genomic_DNA"/>
</dbReference>
<dbReference type="InterPro" id="IPR057369">
    <property type="entry name" value="VG15"/>
</dbReference>
<accession>A0A7W3ZA98</accession>
<evidence type="ECO:0000313" key="2">
    <source>
        <dbReference type="Proteomes" id="UP000526734"/>
    </source>
</evidence>